<dbReference type="GO" id="GO:0005737">
    <property type="term" value="C:cytoplasm"/>
    <property type="evidence" value="ECO:0007669"/>
    <property type="project" value="TreeGrafter"/>
</dbReference>
<evidence type="ECO:0000259" key="11">
    <source>
        <dbReference type="PROSITE" id="PS51171"/>
    </source>
</evidence>
<dbReference type="FunFam" id="3.30.70.260:FF:000012">
    <property type="entry name" value="Prephenate dehydratase"/>
    <property type="match status" value="1"/>
</dbReference>
<dbReference type="EMBL" id="VDCQ01000004">
    <property type="protein sequence ID" value="TNJ67650.1"/>
    <property type="molecule type" value="Genomic_DNA"/>
</dbReference>
<evidence type="ECO:0000256" key="9">
    <source>
        <dbReference type="PIRSR" id="PIRSR001500-2"/>
    </source>
</evidence>
<dbReference type="InterPro" id="IPR001086">
    <property type="entry name" value="Preph_deHydtase"/>
</dbReference>
<dbReference type="PROSITE" id="PS51171">
    <property type="entry name" value="PREPHENATE_DEHYDR_3"/>
    <property type="match status" value="1"/>
</dbReference>
<evidence type="ECO:0000256" key="1">
    <source>
        <dbReference type="ARBA" id="ARBA00004741"/>
    </source>
</evidence>
<dbReference type="RefSeq" id="WP_139600936.1">
    <property type="nucleotide sequence ID" value="NZ_VDCQ01000004.1"/>
</dbReference>
<evidence type="ECO:0000256" key="10">
    <source>
        <dbReference type="RuleBase" id="RU361254"/>
    </source>
</evidence>
<name>A0A5C4TGP6_9BACL</name>
<dbReference type="CDD" id="cd04905">
    <property type="entry name" value="ACT_CM-PDT"/>
    <property type="match status" value="1"/>
</dbReference>
<evidence type="ECO:0000256" key="4">
    <source>
        <dbReference type="ARBA" id="ARBA00022605"/>
    </source>
</evidence>
<dbReference type="GO" id="GO:0009094">
    <property type="term" value="P:L-phenylalanine biosynthetic process"/>
    <property type="evidence" value="ECO:0007669"/>
    <property type="project" value="UniProtKB-UniPathway"/>
</dbReference>
<evidence type="ECO:0000256" key="5">
    <source>
        <dbReference type="ARBA" id="ARBA00023141"/>
    </source>
</evidence>
<dbReference type="Gene3D" id="3.30.70.260">
    <property type="match status" value="1"/>
</dbReference>
<dbReference type="PROSITE" id="PS00857">
    <property type="entry name" value="PREPHENATE_DEHYDR_1"/>
    <property type="match status" value="1"/>
</dbReference>
<dbReference type="Proteomes" id="UP000307943">
    <property type="component" value="Unassembled WGS sequence"/>
</dbReference>
<dbReference type="OrthoDB" id="9802281at2"/>
<organism evidence="13 14">
    <name type="scientific">Paenibacillus hemerocallicola</name>
    <dbReference type="NCBI Taxonomy" id="1172614"/>
    <lineage>
        <taxon>Bacteria</taxon>
        <taxon>Bacillati</taxon>
        <taxon>Bacillota</taxon>
        <taxon>Bacilli</taxon>
        <taxon>Bacillales</taxon>
        <taxon>Paenibacillaceae</taxon>
        <taxon>Paenibacillus</taxon>
    </lineage>
</organism>
<feature type="domain" description="Prephenate dehydratase" evidence="11">
    <location>
        <begin position="3"/>
        <end position="188"/>
    </location>
</feature>
<dbReference type="EC" id="4.2.1.51" evidence="2 10"/>
<evidence type="ECO:0000256" key="3">
    <source>
        <dbReference type="ARBA" id="ARBA00021872"/>
    </source>
</evidence>
<dbReference type="Gene3D" id="3.40.190.10">
    <property type="entry name" value="Periplasmic binding protein-like II"/>
    <property type="match status" value="2"/>
</dbReference>
<dbReference type="PANTHER" id="PTHR21022">
    <property type="entry name" value="PREPHENATE DEHYDRATASE P PROTEIN"/>
    <property type="match status" value="1"/>
</dbReference>
<reference evidence="13 14" key="1">
    <citation type="submission" date="2019-05" db="EMBL/GenBank/DDBJ databases">
        <title>We sequenced the genome of Paenibacillus hemerocallicola KCTC 33185 for further insight into its adaptation and study the phylogeny of Paenibacillus.</title>
        <authorList>
            <person name="Narsing Rao M.P."/>
        </authorList>
    </citation>
    <scope>NUCLEOTIDE SEQUENCE [LARGE SCALE GENOMIC DNA]</scope>
    <source>
        <strain evidence="13 14">KCTC 33185</strain>
    </source>
</reference>
<keyword evidence="6 10" id="KW-0584">Phenylalanine biosynthesis</keyword>
<evidence type="ECO:0000259" key="12">
    <source>
        <dbReference type="PROSITE" id="PS51671"/>
    </source>
</evidence>
<dbReference type="Pfam" id="PF01842">
    <property type="entry name" value="ACT"/>
    <property type="match status" value="1"/>
</dbReference>
<proteinExistence type="predicted"/>
<comment type="pathway">
    <text evidence="1 10">Amino-acid biosynthesis; L-phenylalanine biosynthesis; phenylpyruvate from prephenate: step 1/1.</text>
</comment>
<dbReference type="InterPro" id="IPR008242">
    <property type="entry name" value="Chor_mutase/pphenate_deHydtase"/>
</dbReference>
<dbReference type="InterPro" id="IPR045865">
    <property type="entry name" value="ACT-like_dom_sf"/>
</dbReference>
<sequence length="290" mass="32282">MKRIAFLGPEGTVSQESARYFFAEGTYEFVPYALMSDVFAATADGTADYGVVPIENTIEGSVKHHIDLLVDSESLPIQGEWVYPSIQNLIGVKSDASVAERIAGLRKVVSKDVAIAQCHDFLRSRLPQAEFDYVSSTAEGVRIVKEAGDASIAAIGTRMSAELYGLDLLAENITDHDNNYTRFIVIGRERLSMRPPEQHKTTILVTLPEDYPGALHQVLSAFAWRRINLSKIESRPTKKKLGNYYFYIDIEMSLDSVLLPSALQEIEAIGCQVRTLGSYPYFSYSNRPNN</sequence>
<feature type="domain" description="ACT" evidence="12">
    <location>
        <begin position="203"/>
        <end position="280"/>
    </location>
</feature>
<evidence type="ECO:0000256" key="7">
    <source>
        <dbReference type="ARBA" id="ARBA00023239"/>
    </source>
</evidence>
<evidence type="ECO:0000256" key="2">
    <source>
        <dbReference type="ARBA" id="ARBA00013147"/>
    </source>
</evidence>
<dbReference type="InterPro" id="IPR018528">
    <property type="entry name" value="Preph_deHydtase_CS"/>
</dbReference>
<dbReference type="PANTHER" id="PTHR21022:SF19">
    <property type="entry name" value="PREPHENATE DEHYDRATASE-RELATED"/>
    <property type="match status" value="1"/>
</dbReference>
<accession>A0A5C4TGP6</accession>
<dbReference type="InterPro" id="IPR002912">
    <property type="entry name" value="ACT_dom"/>
</dbReference>
<comment type="caution">
    <text evidence="13">The sequence shown here is derived from an EMBL/GenBank/DDBJ whole genome shotgun (WGS) entry which is preliminary data.</text>
</comment>
<dbReference type="GO" id="GO:0004664">
    <property type="term" value="F:prephenate dehydratase activity"/>
    <property type="evidence" value="ECO:0007669"/>
    <property type="project" value="UniProtKB-UniRule"/>
</dbReference>
<comment type="catalytic activity">
    <reaction evidence="8 10">
        <text>prephenate + H(+) = 3-phenylpyruvate + CO2 + H2O</text>
        <dbReference type="Rhea" id="RHEA:21648"/>
        <dbReference type="ChEBI" id="CHEBI:15377"/>
        <dbReference type="ChEBI" id="CHEBI:15378"/>
        <dbReference type="ChEBI" id="CHEBI:16526"/>
        <dbReference type="ChEBI" id="CHEBI:18005"/>
        <dbReference type="ChEBI" id="CHEBI:29934"/>
        <dbReference type="EC" id="4.2.1.51"/>
    </reaction>
</comment>
<dbReference type="AlphaFoldDB" id="A0A5C4TGP6"/>
<dbReference type="SUPFAM" id="SSF53850">
    <property type="entry name" value="Periplasmic binding protein-like II"/>
    <property type="match status" value="1"/>
</dbReference>
<evidence type="ECO:0000313" key="13">
    <source>
        <dbReference type="EMBL" id="TNJ67650.1"/>
    </source>
</evidence>
<dbReference type="SUPFAM" id="SSF55021">
    <property type="entry name" value="ACT-like"/>
    <property type="match status" value="1"/>
</dbReference>
<dbReference type="NCBIfam" id="NF008865">
    <property type="entry name" value="PRK11898.1"/>
    <property type="match status" value="1"/>
</dbReference>
<evidence type="ECO:0000256" key="8">
    <source>
        <dbReference type="ARBA" id="ARBA00047848"/>
    </source>
</evidence>
<dbReference type="UniPathway" id="UPA00121">
    <property type="reaction ID" value="UER00345"/>
</dbReference>
<dbReference type="Pfam" id="PF00800">
    <property type="entry name" value="PDT"/>
    <property type="match status" value="1"/>
</dbReference>
<gene>
    <name evidence="10 13" type="primary">pheA</name>
    <name evidence="13" type="ORF">FE784_04510</name>
</gene>
<dbReference type="PIRSF" id="PIRSF001500">
    <property type="entry name" value="Chor_mut_pdt_Ppr"/>
    <property type="match status" value="1"/>
</dbReference>
<dbReference type="PROSITE" id="PS00858">
    <property type="entry name" value="PREPHENATE_DEHYDR_2"/>
    <property type="match status" value="1"/>
</dbReference>
<dbReference type="CDD" id="cd13633">
    <property type="entry name" value="PBP2_Sa-PDT_like"/>
    <property type="match status" value="1"/>
</dbReference>
<keyword evidence="5 10" id="KW-0057">Aromatic amino acid biosynthesis</keyword>
<evidence type="ECO:0000313" key="14">
    <source>
        <dbReference type="Proteomes" id="UP000307943"/>
    </source>
</evidence>
<keyword evidence="7 10" id="KW-0456">Lyase</keyword>
<keyword evidence="4 10" id="KW-0028">Amino-acid biosynthesis</keyword>
<protein>
    <recommendedName>
        <fullName evidence="3 10">Prephenate dehydratase</fullName>
        <shortName evidence="10">PDT</shortName>
        <ecNumber evidence="2 10">4.2.1.51</ecNumber>
    </recommendedName>
</protein>
<feature type="site" description="Essential for prephenate dehydratase activity" evidence="9">
    <location>
        <position position="181"/>
    </location>
</feature>
<evidence type="ECO:0000256" key="6">
    <source>
        <dbReference type="ARBA" id="ARBA00023222"/>
    </source>
</evidence>
<dbReference type="PROSITE" id="PS51671">
    <property type="entry name" value="ACT"/>
    <property type="match status" value="1"/>
</dbReference>
<keyword evidence="14" id="KW-1185">Reference proteome</keyword>